<dbReference type="InterPro" id="IPR016986">
    <property type="entry name" value="UCP031982_abhydr"/>
</dbReference>
<evidence type="ECO:0000313" key="6">
    <source>
        <dbReference type="EMBL" id="MDQ0998666.1"/>
    </source>
</evidence>
<gene>
    <name evidence="6" type="ORF">QFZ34_003848</name>
</gene>
<keyword evidence="1 6" id="KW-0378">Hydrolase</keyword>
<keyword evidence="7" id="KW-1185">Reference proteome</keyword>
<evidence type="ECO:0000259" key="5">
    <source>
        <dbReference type="Pfam" id="PF00561"/>
    </source>
</evidence>
<proteinExistence type="predicted"/>
<name>A0ABU0SDF1_9HYPH</name>
<dbReference type="Pfam" id="PF00561">
    <property type="entry name" value="Abhydrolase_1"/>
    <property type="match status" value="1"/>
</dbReference>
<reference evidence="6 7" key="1">
    <citation type="submission" date="2023-07" db="EMBL/GenBank/DDBJ databases">
        <title>Comparative genomics of wheat-associated soil bacteria to identify genetic determinants of phenazine resistance.</title>
        <authorList>
            <person name="Mouncey N."/>
        </authorList>
    </citation>
    <scope>NUCLEOTIDE SEQUENCE [LARGE SCALE GENOMIC DNA]</scope>
    <source>
        <strain evidence="6 7">W4I11</strain>
    </source>
</reference>
<dbReference type="SUPFAM" id="SSF53474">
    <property type="entry name" value="alpha/beta-Hydrolases"/>
    <property type="match status" value="1"/>
</dbReference>
<dbReference type="PANTHER" id="PTHR10272">
    <property type="entry name" value="PLATELET-ACTIVATING FACTOR ACETYLHYDROLASE"/>
    <property type="match status" value="1"/>
</dbReference>
<dbReference type="Gene3D" id="3.40.50.1820">
    <property type="entry name" value="alpha/beta hydrolase"/>
    <property type="match status" value="1"/>
</dbReference>
<protein>
    <submittedName>
        <fullName evidence="6">Dienelactone hydrolase</fullName>
    </submittedName>
</protein>
<dbReference type="InterPro" id="IPR000073">
    <property type="entry name" value="AB_hydrolase_1"/>
</dbReference>
<dbReference type="InterPro" id="IPR029058">
    <property type="entry name" value="AB_hydrolase_fold"/>
</dbReference>
<evidence type="ECO:0000313" key="7">
    <source>
        <dbReference type="Proteomes" id="UP001237780"/>
    </source>
</evidence>
<dbReference type="PIRSF" id="PIRSF031982">
    <property type="entry name" value="UCP031982_abhydr"/>
    <property type="match status" value="1"/>
</dbReference>
<feature type="domain" description="AB hydrolase-1" evidence="5">
    <location>
        <begin position="83"/>
        <end position="189"/>
    </location>
</feature>
<sequence>MKKFAYLTGLALVTTLQIAHADDMNVGVREFLSPSKERGINLHVIIWYPAQIGGEEALLGNTPFFSGTTSMRDAPILKGKFPLILLSHGTGIAGNAGATSWIAASLAKHGYIVAAPNHPGNQSGNRSAGEAMKLWLRPADFTSTLDALKISTAFQNKIDWEKVGALGLSMGGYTALAVAGAKVNQQRLASYCDNGSSNNSLCEWIKQSGVDLHTMNLQPAGQNYRDNRIRSAVAVDPAMVGTLTTESIASITIPVDLINLGRSGEVPPTVDVSQTAKLIPHARYSTIDGANHFSMFAECKAGASEALKAKGITEALCDNVEGRPRGEIHAQIINMVAAAFKRTFNTEQ</sequence>
<evidence type="ECO:0000256" key="3">
    <source>
        <dbReference type="ARBA" id="ARBA00023098"/>
    </source>
</evidence>
<feature type="signal peptide" evidence="4">
    <location>
        <begin position="1"/>
        <end position="21"/>
    </location>
</feature>
<feature type="chain" id="PRO_5046352839" evidence="4">
    <location>
        <begin position="22"/>
        <end position="348"/>
    </location>
</feature>
<keyword evidence="2" id="KW-0442">Lipid degradation</keyword>
<comment type="caution">
    <text evidence="6">The sequence shown here is derived from an EMBL/GenBank/DDBJ whole genome shotgun (WGS) entry which is preliminary data.</text>
</comment>
<dbReference type="EMBL" id="JAUSZT010000003">
    <property type="protein sequence ID" value="MDQ0998666.1"/>
    <property type="molecule type" value="Genomic_DNA"/>
</dbReference>
<accession>A0ABU0SDF1</accession>
<dbReference type="GO" id="GO:0016787">
    <property type="term" value="F:hydrolase activity"/>
    <property type="evidence" value="ECO:0007669"/>
    <property type="project" value="UniProtKB-KW"/>
</dbReference>
<dbReference type="Proteomes" id="UP001237780">
    <property type="component" value="Unassembled WGS sequence"/>
</dbReference>
<dbReference type="PANTHER" id="PTHR10272:SF0">
    <property type="entry name" value="PLATELET-ACTIVATING FACTOR ACETYLHYDROLASE"/>
    <property type="match status" value="1"/>
</dbReference>
<keyword evidence="3" id="KW-0443">Lipid metabolism</keyword>
<evidence type="ECO:0000256" key="4">
    <source>
        <dbReference type="SAM" id="SignalP"/>
    </source>
</evidence>
<evidence type="ECO:0000256" key="2">
    <source>
        <dbReference type="ARBA" id="ARBA00022963"/>
    </source>
</evidence>
<dbReference type="RefSeq" id="WP_307283947.1">
    <property type="nucleotide sequence ID" value="NZ_JAUSZT010000003.1"/>
</dbReference>
<organism evidence="6 7">
    <name type="scientific">Phyllobacterium ifriqiyense</name>
    <dbReference type="NCBI Taxonomy" id="314238"/>
    <lineage>
        <taxon>Bacteria</taxon>
        <taxon>Pseudomonadati</taxon>
        <taxon>Pseudomonadota</taxon>
        <taxon>Alphaproteobacteria</taxon>
        <taxon>Hyphomicrobiales</taxon>
        <taxon>Phyllobacteriaceae</taxon>
        <taxon>Phyllobacterium</taxon>
    </lineage>
</organism>
<keyword evidence="4" id="KW-0732">Signal</keyword>
<evidence type="ECO:0000256" key="1">
    <source>
        <dbReference type="ARBA" id="ARBA00022801"/>
    </source>
</evidence>